<evidence type="ECO:0000313" key="1">
    <source>
        <dbReference type="EMBL" id="KSV60436.1"/>
    </source>
</evidence>
<reference evidence="1 2" key="1">
    <citation type="submission" date="2015-11" db="EMBL/GenBank/DDBJ databases">
        <title>Butyribacter intestini gen. nov., sp. nov., a butyric acid-producing bacterium of the family Lachnospiraceae isolated from the human faeces.</title>
        <authorList>
            <person name="Zou Y."/>
            <person name="Xue W."/>
            <person name="Luo G."/>
            <person name="Lv M."/>
        </authorList>
    </citation>
    <scope>NUCLEOTIDE SEQUENCE [LARGE SCALE GENOMIC DNA]</scope>
    <source>
        <strain evidence="1 2">ACET-33324</strain>
    </source>
</reference>
<organism evidence="1 2">
    <name type="scientific">Acetivibrio ethanolgignens</name>
    <dbReference type="NCBI Taxonomy" id="290052"/>
    <lineage>
        <taxon>Bacteria</taxon>
        <taxon>Bacillati</taxon>
        <taxon>Bacillota</taxon>
        <taxon>Clostridia</taxon>
        <taxon>Eubacteriales</taxon>
        <taxon>Oscillospiraceae</taxon>
        <taxon>Acetivibrio</taxon>
    </lineage>
</organism>
<dbReference type="OrthoDB" id="2084999at2"/>
<keyword evidence="2" id="KW-1185">Reference proteome</keyword>
<accession>A0A0V8QIP6</accession>
<dbReference type="RefSeq" id="WP_058351404.1">
    <property type="nucleotide sequence ID" value="NZ_CABMMD010000013.1"/>
</dbReference>
<sequence length="214" mass="24569">MREKIDFKKNFNGEDIKPGEVMIPFEYTELDDENCTNRECIKTLTVGGRNFKVIYKAVPEEWAKRGTSALTLVQNEELGHYDVPNSVSMNAMEDEYGMAMGTSRSVEDEYMERAELDEALNTFVELVVSLIDKSPKIGYAVLLLHTGIKGEEFYSKMRLSMNPANRVRQEAERILSDGLANFNVGSLTCYKNQYNDVYREEALQLLDKIVKMYR</sequence>
<name>A0A0V8QIP6_9FIRM</name>
<dbReference type="AlphaFoldDB" id="A0A0V8QIP6"/>
<protein>
    <submittedName>
        <fullName evidence="1">Uncharacterized protein</fullName>
    </submittedName>
</protein>
<evidence type="ECO:0000313" key="2">
    <source>
        <dbReference type="Proteomes" id="UP000054874"/>
    </source>
</evidence>
<comment type="caution">
    <text evidence="1">The sequence shown here is derived from an EMBL/GenBank/DDBJ whole genome shotgun (WGS) entry which is preliminary data.</text>
</comment>
<dbReference type="EMBL" id="LNAM01000013">
    <property type="protein sequence ID" value="KSV60436.1"/>
    <property type="molecule type" value="Genomic_DNA"/>
</dbReference>
<proteinExistence type="predicted"/>
<gene>
    <name evidence="1" type="ORF">ASU35_05640</name>
</gene>
<dbReference type="Proteomes" id="UP000054874">
    <property type="component" value="Unassembled WGS sequence"/>
</dbReference>